<keyword evidence="8" id="KW-0067">ATP-binding</keyword>
<gene>
    <name evidence="12" type="ORF">HYC85_017480</name>
</gene>
<dbReference type="InterPro" id="IPR004041">
    <property type="entry name" value="NAF_dom"/>
</dbReference>
<dbReference type="EMBL" id="JACBKZ010000008">
    <property type="protein sequence ID" value="KAF5943403.1"/>
    <property type="molecule type" value="Genomic_DNA"/>
</dbReference>
<dbReference type="GO" id="GO:0005524">
    <property type="term" value="F:ATP binding"/>
    <property type="evidence" value="ECO:0007669"/>
    <property type="project" value="UniProtKB-KW"/>
</dbReference>
<comment type="similarity">
    <text evidence="2">Belongs to the protein kinase superfamily. CAMK Ser/Thr protein kinase family. SNF1 subfamily.</text>
</comment>
<evidence type="ECO:0000256" key="7">
    <source>
        <dbReference type="ARBA" id="ARBA00022777"/>
    </source>
</evidence>
<dbReference type="SMART" id="SM00220">
    <property type="entry name" value="S_TKc"/>
    <property type="match status" value="1"/>
</dbReference>
<dbReference type="GO" id="GO:0007165">
    <property type="term" value="P:signal transduction"/>
    <property type="evidence" value="ECO:0007669"/>
    <property type="project" value="InterPro"/>
</dbReference>
<reference evidence="13" key="1">
    <citation type="journal article" date="2020" name="Nat. Commun.">
        <title>Genome assembly of wild tea tree DASZ reveals pedigree and selection history of tea varieties.</title>
        <authorList>
            <person name="Zhang W."/>
            <person name="Zhang Y."/>
            <person name="Qiu H."/>
            <person name="Guo Y."/>
            <person name="Wan H."/>
            <person name="Zhang X."/>
            <person name="Scossa F."/>
            <person name="Alseekh S."/>
            <person name="Zhang Q."/>
            <person name="Wang P."/>
            <person name="Xu L."/>
            <person name="Schmidt M.H."/>
            <person name="Jia X."/>
            <person name="Li D."/>
            <person name="Zhu A."/>
            <person name="Guo F."/>
            <person name="Chen W."/>
            <person name="Ni D."/>
            <person name="Usadel B."/>
            <person name="Fernie A.R."/>
            <person name="Wen W."/>
        </authorList>
    </citation>
    <scope>NUCLEOTIDE SEQUENCE [LARGE SCALE GENOMIC DNA]</scope>
    <source>
        <strain evidence="13">cv. G240</strain>
    </source>
</reference>
<evidence type="ECO:0000256" key="5">
    <source>
        <dbReference type="ARBA" id="ARBA00022679"/>
    </source>
</evidence>
<evidence type="ECO:0000256" key="6">
    <source>
        <dbReference type="ARBA" id="ARBA00022741"/>
    </source>
</evidence>
<dbReference type="InterPro" id="IPR000719">
    <property type="entry name" value="Prot_kinase_dom"/>
</dbReference>
<dbReference type="Pfam" id="PF00069">
    <property type="entry name" value="Pkinase"/>
    <property type="match status" value="1"/>
</dbReference>
<feature type="domain" description="NAF" evidence="11">
    <location>
        <begin position="257"/>
        <end position="281"/>
    </location>
</feature>
<dbReference type="InterPro" id="IPR011009">
    <property type="entry name" value="Kinase-like_dom_sf"/>
</dbReference>
<evidence type="ECO:0000259" key="11">
    <source>
        <dbReference type="PROSITE" id="PS50816"/>
    </source>
</evidence>
<evidence type="ECO:0000256" key="1">
    <source>
        <dbReference type="ARBA" id="ARBA00001936"/>
    </source>
</evidence>
<accession>A0A7J7GRK1</accession>
<evidence type="ECO:0000313" key="13">
    <source>
        <dbReference type="Proteomes" id="UP000593564"/>
    </source>
</evidence>
<comment type="cofactor">
    <cofactor evidence="1">
        <name>Mn(2+)</name>
        <dbReference type="ChEBI" id="CHEBI:29035"/>
    </cofactor>
</comment>
<dbReference type="Gene3D" id="1.10.510.10">
    <property type="entry name" value="Transferase(Phosphotransferase) domain 1"/>
    <property type="match status" value="1"/>
</dbReference>
<keyword evidence="6" id="KW-0547">Nucleotide-binding</keyword>
<dbReference type="CDD" id="cd12195">
    <property type="entry name" value="CIPK_C"/>
    <property type="match status" value="1"/>
</dbReference>
<dbReference type="InterPro" id="IPR018451">
    <property type="entry name" value="NAF/FISL_domain"/>
</dbReference>
<evidence type="ECO:0000256" key="8">
    <source>
        <dbReference type="ARBA" id="ARBA00022840"/>
    </source>
</evidence>
<name>A0A7J7GRK1_CAMSI</name>
<evidence type="ECO:0000313" key="12">
    <source>
        <dbReference type="EMBL" id="KAF5943403.1"/>
    </source>
</evidence>
<keyword evidence="7" id="KW-0418">Kinase</keyword>
<reference evidence="12 13" key="2">
    <citation type="submission" date="2020-07" db="EMBL/GenBank/DDBJ databases">
        <title>Genome assembly of wild tea tree DASZ reveals pedigree and selection history of tea varieties.</title>
        <authorList>
            <person name="Zhang W."/>
        </authorList>
    </citation>
    <scope>NUCLEOTIDE SEQUENCE [LARGE SCALE GENOMIC DNA]</scope>
    <source>
        <strain evidence="13">cv. G240</strain>
        <tissue evidence="12">Leaf</tissue>
    </source>
</reference>
<feature type="domain" description="Protein kinase" evidence="10">
    <location>
        <begin position="1"/>
        <end position="270"/>
    </location>
</feature>
<dbReference type="PANTHER" id="PTHR43895">
    <property type="entry name" value="CALCIUM/CALMODULIN-DEPENDENT PROTEIN KINASE KINASE-RELATED"/>
    <property type="match status" value="1"/>
</dbReference>
<evidence type="ECO:0000256" key="2">
    <source>
        <dbReference type="ARBA" id="ARBA00006234"/>
    </source>
</evidence>
<dbReference type="EC" id="2.7.11.1" evidence="3"/>
<feature type="compositionally biased region" description="Basic and acidic residues" evidence="9">
    <location>
        <begin position="210"/>
        <end position="225"/>
    </location>
</feature>
<protein>
    <recommendedName>
        <fullName evidence="3">non-specific serine/threonine protein kinase</fullName>
        <ecNumber evidence="3">2.7.11.1</ecNumber>
    </recommendedName>
</protein>
<sequence>MSDLDDEASQTPQCGPIIRGHMASKTKIYFAMEYVRGGELFNKVAKGRLKEDAARKYFQQLVAAVDFCHSRGVYHRDLKPKNLLLDEHGNLKVVGKISLNLLHLDRSNFEQIIQSKQVQFILFAQKIVPTKVSDFGLSALHESRRARRPPPHNIRDPSLCCHRSHQQERLRRREGIYLVLWGCPLCPLSRRVQAPSMVPTRGPKASLKNSRSESMHKNHNEHDNTPRNLLDFNKAFESDSEIIEKKIREATTSSMIMRPTCMNAYDIISLSQGFDLSGLFENDNDQKFKARFTTTKPASVIVSKLEEIAITESFKVKKRNGTLCWKIFTVFK</sequence>
<keyword evidence="4" id="KW-0723">Serine/threonine-protein kinase</keyword>
<dbReference type="PROSITE" id="PS50816">
    <property type="entry name" value="NAF"/>
    <property type="match status" value="1"/>
</dbReference>
<proteinExistence type="inferred from homology"/>
<evidence type="ECO:0000256" key="4">
    <source>
        <dbReference type="ARBA" id="ARBA00022527"/>
    </source>
</evidence>
<feature type="region of interest" description="Disordered" evidence="9">
    <location>
        <begin position="196"/>
        <end position="228"/>
    </location>
</feature>
<dbReference type="PROSITE" id="PS50011">
    <property type="entry name" value="PROTEIN_KINASE_DOM"/>
    <property type="match status" value="1"/>
</dbReference>
<dbReference type="GO" id="GO:0004674">
    <property type="term" value="F:protein serine/threonine kinase activity"/>
    <property type="evidence" value="ECO:0007669"/>
    <property type="project" value="UniProtKB-KW"/>
</dbReference>
<dbReference type="Gene3D" id="3.30.310.80">
    <property type="entry name" value="Kinase associated domain 1, KA1"/>
    <property type="match status" value="1"/>
</dbReference>
<comment type="caution">
    <text evidence="12">The sequence shown here is derived from an EMBL/GenBank/DDBJ whole genome shotgun (WGS) entry which is preliminary data.</text>
</comment>
<dbReference type="PANTHER" id="PTHR43895:SF3">
    <property type="entry name" value="CBL-INTERACTING SERINE_THREONINE-PROTEIN KINASE 20"/>
    <property type="match status" value="1"/>
</dbReference>
<evidence type="ECO:0000256" key="3">
    <source>
        <dbReference type="ARBA" id="ARBA00012513"/>
    </source>
</evidence>
<dbReference type="SUPFAM" id="SSF56112">
    <property type="entry name" value="Protein kinase-like (PK-like)"/>
    <property type="match status" value="1"/>
</dbReference>
<dbReference type="Proteomes" id="UP000593564">
    <property type="component" value="Unassembled WGS sequence"/>
</dbReference>
<dbReference type="PROSITE" id="PS00108">
    <property type="entry name" value="PROTEIN_KINASE_ST"/>
    <property type="match status" value="1"/>
</dbReference>
<keyword evidence="13" id="KW-1185">Reference proteome</keyword>
<organism evidence="12 13">
    <name type="scientific">Camellia sinensis</name>
    <name type="common">Tea plant</name>
    <name type="synonym">Thea sinensis</name>
    <dbReference type="NCBI Taxonomy" id="4442"/>
    <lineage>
        <taxon>Eukaryota</taxon>
        <taxon>Viridiplantae</taxon>
        <taxon>Streptophyta</taxon>
        <taxon>Embryophyta</taxon>
        <taxon>Tracheophyta</taxon>
        <taxon>Spermatophyta</taxon>
        <taxon>Magnoliopsida</taxon>
        <taxon>eudicotyledons</taxon>
        <taxon>Gunneridae</taxon>
        <taxon>Pentapetalae</taxon>
        <taxon>asterids</taxon>
        <taxon>Ericales</taxon>
        <taxon>Theaceae</taxon>
        <taxon>Camellia</taxon>
    </lineage>
</organism>
<evidence type="ECO:0000256" key="9">
    <source>
        <dbReference type="SAM" id="MobiDB-lite"/>
    </source>
</evidence>
<evidence type="ECO:0000259" key="10">
    <source>
        <dbReference type="PROSITE" id="PS50011"/>
    </source>
</evidence>
<keyword evidence="5" id="KW-0808">Transferase</keyword>
<dbReference type="Pfam" id="PF03822">
    <property type="entry name" value="NAF"/>
    <property type="match status" value="1"/>
</dbReference>
<dbReference type="InterPro" id="IPR008271">
    <property type="entry name" value="Ser/Thr_kinase_AS"/>
</dbReference>
<dbReference type="AlphaFoldDB" id="A0A7J7GRK1"/>